<protein>
    <submittedName>
        <fullName evidence="2">Predicted CoA-binding protein</fullName>
    </submittedName>
</protein>
<dbReference type="Pfam" id="PF13380">
    <property type="entry name" value="CoA_binding_2"/>
    <property type="match status" value="1"/>
</dbReference>
<accession>A0A1M6FLG0</accession>
<dbReference type="InterPro" id="IPR003781">
    <property type="entry name" value="CoA-bd"/>
</dbReference>
<dbReference type="PANTHER" id="PTHR33303">
    <property type="entry name" value="CYTOPLASMIC PROTEIN-RELATED"/>
    <property type="match status" value="1"/>
</dbReference>
<name>A0A1M6FLG0_MALRU</name>
<dbReference type="STRING" id="1122189.SAMN02745165_01333"/>
<sequence length="134" mass="14296">MSVKQQVDTFLTSPVIGVVGASSNPGKFGNKVLRCYLENNRKVVPVHPKEAEIEGLSCVASVAELPDEVKSISVITPPQVTEKVVEMAATKGIENVWMQPGAESPAAVEFCREKGINVIYGGTCVLVELGFGNH</sequence>
<dbReference type="SUPFAM" id="SSF51735">
    <property type="entry name" value="NAD(P)-binding Rossmann-fold domains"/>
    <property type="match status" value="1"/>
</dbReference>
<dbReference type="EMBL" id="FQZT01000003">
    <property type="protein sequence ID" value="SHI98550.1"/>
    <property type="molecule type" value="Genomic_DNA"/>
</dbReference>
<dbReference type="Gene3D" id="3.40.50.720">
    <property type="entry name" value="NAD(P)-binding Rossmann-like Domain"/>
    <property type="match status" value="1"/>
</dbReference>
<dbReference type="Proteomes" id="UP000184171">
    <property type="component" value="Unassembled WGS sequence"/>
</dbReference>
<dbReference type="AlphaFoldDB" id="A0A1M6FLG0"/>
<evidence type="ECO:0000313" key="2">
    <source>
        <dbReference type="EMBL" id="SHI98550.1"/>
    </source>
</evidence>
<dbReference type="OrthoDB" id="9804695at2"/>
<dbReference type="RefSeq" id="WP_072907006.1">
    <property type="nucleotide sequence ID" value="NZ_FQZT01000003.1"/>
</dbReference>
<feature type="domain" description="CoA-binding" evidence="1">
    <location>
        <begin position="10"/>
        <end position="102"/>
    </location>
</feature>
<dbReference type="SMART" id="SM00881">
    <property type="entry name" value="CoA_binding"/>
    <property type="match status" value="1"/>
</dbReference>
<proteinExistence type="predicted"/>
<gene>
    <name evidence="2" type="ORF">SAMN02745165_01333</name>
</gene>
<evidence type="ECO:0000313" key="3">
    <source>
        <dbReference type="Proteomes" id="UP000184171"/>
    </source>
</evidence>
<dbReference type="InterPro" id="IPR036291">
    <property type="entry name" value="NAD(P)-bd_dom_sf"/>
</dbReference>
<dbReference type="PANTHER" id="PTHR33303:SF2">
    <property type="entry name" value="COA-BINDING DOMAIN-CONTAINING PROTEIN"/>
    <property type="match status" value="1"/>
</dbReference>
<evidence type="ECO:0000259" key="1">
    <source>
        <dbReference type="SMART" id="SM00881"/>
    </source>
</evidence>
<organism evidence="2 3">
    <name type="scientific">Malonomonas rubra DSM 5091</name>
    <dbReference type="NCBI Taxonomy" id="1122189"/>
    <lineage>
        <taxon>Bacteria</taxon>
        <taxon>Pseudomonadati</taxon>
        <taxon>Thermodesulfobacteriota</taxon>
        <taxon>Desulfuromonadia</taxon>
        <taxon>Desulfuromonadales</taxon>
        <taxon>Geopsychrobacteraceae</taxon>
        <taxon>Malonomonas</taxon>
    </lineage>
</organism>
<reference evidence="2 3" key="1">
    <citation type="submission" date="2016-11" db="EMBL/GenBank/DDBJ databases">
        <authorList>
            <person name="Jaros S."/>
            <person name="Januszkiewicz K."/>
            <person name="Wedrychowicz H."/>
        </authorList>
    </citation>
    <scope>NUCLEOTIDE SEQUENCE [LARGE SCALE GENOMIC DNA]</scope>
    <source>
        <strain evidence="2 3">DSM 5091</strain>
    </source>
</reference>
<keyword evidence="3" id="KW-1185">Reference proteome</keyword>